<organism evidence="2 3">
    <name type="scientific">Cinchona calisaya</name>
    <dbReference type="NCBI Taxonomy" id="153742"/>
    <lineage>
        <taxon>Eukaryota</taxon>
        <taxon>Viridiplantae</taxon>
        <taxon>Streptophyta</taxon>
        <taxon>Embryophyta</taxon>
        <taxon>Tracheophyta</taxon>
        <taxon>Spermatophyta</taxon>
        <taxon>Magnoliopsida</taxon>
        <taxon>eudicotyledons</taxon>
        <taxon>Gunneridae</taxon>
        <taxon>Pentapetalae</taxon>
        <taxon>asterids</taxon>
        <taxon>lamiids</taxon>
        <taxon>Gentianales</taxon>
        <taxon>Rubiaceae</taxon>
        <taxon>Cinchonoideae</taxon>
        <taxon>Cinchoneae</taxon>
        <taxon>Cinchona</taxon>
    </lineage>
</organism>
<keyword evidence="3" id="KW-1185">Reference proteome</keyword>
<feature type="compositionally biased region" description="Low complexity" evidence="1">
    <location>
        <begin position="81"/>
        <end position="96"/>
    </location>
</feature>
<name>A0ABD2YIM1_9GENT</name>
<proteinExistence type="predicted"/>
<gene>
    <name evidence="2" type="ORF">ACH5RR_032240</name>
</gene>
<feature type="region of interest" description="Disordered" evidence="1">
    <location>
        <begin position="66"/>
        <end position="111"/>
    </location>
</feature>
<accession>A0ABD2YIM1</accession>
<evidence type="ECO:0000313" key="3">
    <source>
        <dbReference type="Proteomes" id="UP001630127"/>
    </source>
</evidence>
<feature type="compositionally biased region" description="Polar residues" evidence="1">
    <location>
        <begin position="98"/>
        <end position="111"/>
    </location>
</feature>
<comment type="caution">
    <text evidence="2">The sequence shown here is derived from an EMBL/GenBank/DDBJ whole genome shotgun (WGS) entry which is preliminary data.</text>
</comment>
<dbReference type="EMBL" id="JBJUIK010000013">
    <property type="protein sequence ID" value="KAL3506858.1"/>
    <property type="molecule type" value="Genomic_DNA"/>
</dbReference>
<dbReference type="AlphaFoldDB" id="A0ABD2YIM1"/>
<protein>
    <submittedName>
        <fullName evidence="2">Uncharacterized protein</fullName>
    </submittedName>
</protein>
<sequence length="111" mass="11760">MLDCLAKFCSSILVLELTDVRAFKMDQDGIAEVSGFADPDVLLKTVEKQGKKAELCWFQYGKCSSNLFGPSGKDVKGVPRAQAKSSSDKSASAVNAQAPPTGNVTTTTAKN</sequence>
<evidence type="ECO:0000256" key="1">
    <source>
        <dbReference type="SAM" id="MobiDB-lite"/>
    </source>
</evidence>
<evidence type="ECO:0000313" key="2">
    <source>
        <dbReference type="EMBL" id="KAL3506858.1"/>
    </source>
</evidence>
<reference evidence="2 3" key="1">
    <citation type="submission" date="2024-11" db="EMBL/GenBank/DDBJ databases">
        <title>A near-complete genome assembly of Cinchona calisaya.</title>
        <authorList>
            <person name="Lian D.C."/>
            <person name="Zhao X.W."/>
            <person name="Wei L."/>
        </authorList>
    </citation>
    <scope>NUCLEOTIDE SEQUENCE [LARGE SCALE GENOMIC DNA]</scope>
    <source>
        <tissue evidence="2">Nenye</tissue>
    </source>
</reference>
<dbReference type="Proteomes" id="UP001630127">
    <property type="component" value="Unassembled WGS sequence"/>
</dbReference>